<gene>
    <name evidence="1" type="ORF">AB4Y32_30880</name>
</gene>
<name>A0ACC6U999_9BURK</name>
<reference evidence="1" key="1">
    <citation type="submission" date="2024-07" db="EMBL/GenBank/DDBJ databases">
        <title>A survey of Mimosa microsymbionts across Brazilian biomes reveals a high diversity of Paraburkholderia nodulating endemic species, but also that Cupriavidus is common as a symbiont of widespread species.</title>
        <authorList>
            <person name="Rouws L."/>
            <person name="Barauna A."/>
            <person name="Beukes C."/>
            <person name="Rouws J.R.C."/>
            <person name="De Faria S.M."/>
            <person name="Gross E."/>
            <person name="Bueno Dos Reis Junior F."/>
            <person name="Simon M.F."/>
            <person name="Maluk M."/>
            <person name="Odee D.W."/>
            <person name="Kenicer G."/>
            <person name="Young J.P.W."/>
            <person name="Reis V.M."/>
            <person name="Zilli J."/>
            <person name="James E.K."/>
        </authorList>
    </citation>
    <scope>NUCLEOTIDE SEQUENCE</scope>
    <source>
        <strain evidence="1">EG181B</strain>
    </source>
</reference>
<comment type="caution">
    <text evidence="1">The sequence shown here is derived from an EMBL/GenBank/DDBJ whole genome shotgun (WGS) entry which is preliminary data.</text>
</comment>
<proteinExistence type="predicted"/>
<organism evidence="1 2">
    <name type="scientific">Paraburkholderia phymatum</name>
    <dbReference type="NCBI Taxonomy" id="148447"/>
    <lineage>
        <taxon>Bacteria</taxon>
        <taxon>Pseudomonadati</taxon>
        <taxon>Pseudomonadota</taxon>
        <taxon>Betaproteobacteria</taxon>
        <taxon>Burkholderiales</taxon>
        <taxon>Burkholderiaceae</taxon>
        <taxon>Paraburkholderia</taxon>
    </lineage>
</organism>
<protein>
    <submittedName>
        <fullName evidence="1">Zinc-binding dehydrogenase</fullName>
    </submittedName>
</protein>
<evidence type="ECO:0000313" key="1">
    <source>
        <dbReference type="EMBL" id="MEX3936142.1"/>
    </source>
</evidence>
<evidence type="ECO:0000313" key="2">
    <source>
        <dbReference type="Proteomes" id="UP001558850"/>
    </source>
</evidence>
<accession>A0ACC6U999</accession>
<sequence length="339" mass="36363">MIHQYGATANVLKMEEIEPPAIRGDEVLIRQFATSVNPIDCRMRTGYGRVIFSRKRGFELPLVLGRDVSGEVVKVGAAVKTLSVGDAVYGVPATKAQGAYAELVVAKANEVVPKPQSLTFTQAASLPYVGCTVWEALVTKAGLSAETAAGKRVFVQGGAGGIGSIAIQVLKAWGAYVATTCNKAQMSSVAKLGADLIVDYEKDDYALKLSDFDVALETIGGALEAKTLGILRTDGTSKFVTLSHPILQTFDQSGIVLGALKNIWQFSKNRRRAKRQGVGGYSWALFKPSAEALNAIRGLVDGGRLFPHIDREFALSDMVQAHQYCEQGKSNGKVIIRIQ</sequence>
<dbReference type="EMBL" id="JBFRCH010000027">
    <property type="protein sequence ID" value="MEX3936142.1"/>
    <property type="molecule type" value="Genomic_DNA"/>
</dbReference>
<keyword evidence="2" id="KW-1185">Reference proteome</keyword>
<dbReference type="Proteomes" id="UP001558850">
    <property type="component" value="Unassembled WGS sequence"/>
</dbReference>